<evidence type="ECO:0000313" key="12">
    <source>
        <dbReference type="EMBL" id="KAL0968703.1"/>
    </source>
</evidence>
<dbReference type="InterPro" id="IPR017907">
    <property type="entry name" value="Znf_RING_CS"/>
</dbReference>
<feature type="compositionally biased region" description="Polar residues" evidence="8">
    <location>
        <begin position="162"/>
        <end position="179"/>
    </location>
</feature>
<keyword evidence="1" id="KW-0399">Innate immunity</keyword>
<dbReference type="Proteomes" id="UP001557470">
    <property type="component" value="Unassembled WGS sequence"/>
</dbReference>
<keyword evidence="5" id="KW-0391">Immunity</keyword>
<feature type="domain" description="B box-type" evidence="10">
    <location>
        <begin position="390"/>
        <end position="426"/>
    </location>
</feature>
<organism evidence="12 13">
    <name type="scientific">Umbra pygmaea</name>
    <name type="common">Eastern mudminnow</name>
    <dbReference type="NCBI Taxonomy" id="75934"/>
    <lineage>
        <taxon>Eukaryota</taxon>
        <taxon>Metazoa</taxon>
        <taxon>Chordata</taxon>
        <taxon>Craniata</taxon>
        <taxon>Vertebrata</taxon>
        <taxon>Euteleostomi</taxon>
        <taxon>Actinopterygii</taxon>
        <taxon>Neopterygii</taxon>
        <taxon>Teleostei</taxon>
        <taxon>Protacanthopterygii</taxon>
        <taxon>Esociformes</taxon>
        <taxon>Umbridae</taxon>
        <taxon>Umbra</taxon>
    </lineage>
</organism>
<dbReference type="InterPro" id="IPR043136">
    <property type="entry name" value="B30.2/SPRY_sf"/>
</dbReference>
<dbReference type="SMART" id="SM00336">
    <property type="entry name" value="BBOX"/>
    <property type="match status" value="2"/>
</dbReference>
<feature type="region of interest" description="Disordered" evidence="8">
    <location>
        <begin position="104"/>
        <end position="329"/>
    </location>
</feature>
<dbReference type="InterPro" id="IPR006574">
    <property type="entry name" value="PRY"/>
</dbReference>
<dbReference type="PANTHER" id="PTHR25465">
    <property type="entry name" value="B-BOX DOMAIN CONTAINING"/>
    <property type="match status" value="1"/>
</dbReference>
<proteinExistence type="predicted"/>
<dbReference type="Pfam" id="PF13765">
    <property type="entry name" value="PRY"/>
    <property type="match status" value="1"/>
</dbReference>
<dbReference type="InterPro" id="IPR000315">
    <property type="entry name" value="Znf_B-box"/>
</dbReference>
<dbReference type="AlphaFoldDB" id="A0ABD0WFN6"/>
<dbReference type="Gene3D" id="4.10.830.40">
    <property type="match status" value="1"/>
</dbReference>
<dbReference type="GO" id="GO:0005737">
    <property type="term" value="C:cytoplasm"/>
    <property type="evidence" value="ECO:0007669"/>
    <property type="project" value="UniProtKB-ARBA"/>
</dbReference>
<dbReference type="InterPro" id="IPR001841">
    <property type="entry name" value="Znf_RING"/>
</dbReference>
<dbReference type="InterPro" id="IPR001870">
    <property type="entry name" value="B30.2/SPRY"/>
</dbReference>
<evidence type="ECO:0000256" key="8">
    <source>
        <dbReference type="SAM" id="MobiDB-lite"/>
    </source>
</evidence>
<evidence type="ECO:0000256" key="7">
    <source>
        <dbReference type="SAM" id="Coils"/>
    </source>
</evidence>
<dbReference type="Pfam" id="PF00622">
    <property type="entry name" value="SPRY"/>
    <property type="match status" value="1"/>
</dbReference>
<dbReference type="Gene3D" id="2.60.120.920">
    <property type="match status" value="1"/>
</dbReference>
<dbReference type="PROSITE" id="PS50089">
    <property type="entry name" value="ZF_RING_2"/>
    <property type="match status" value="1"/>
</dbReference>
<dbReference type="SUPFAM" id="SSF57845">
    <property type="entry name" value="B-box zinc-binding domain"/>
    <property type="match status" value="1"/>
</dbReference>
<dbReference type="PROSITE" id="PS00518">
    <property type="entry name" value="ZF_RING_1"/>
    <property type="match status" value="1"/>
</dbReference>
<feature type="compositionally biased region" description="Polar residues" evidence="8">
    <location>
        <begin position="312"/>
        <end position="329"/>
    </location>
</feature>
<evidence type="ECO:0000256" key="4">
    <source>
        <dbReference type="ARBA" id="ARBA00022833"/>
    </source>
</evidence>
<dbReference type="EMBL" id="JAGEUA010000008">
    <property type="protein sequence ID" value="KAL0968703.1"/>
    <property type="molecule type" value="Genomic_DNA"/>
</dbReference>
<dbReference type="GO" id="GO:0008270">
    <property type="term" value="F:zinc ion binding"/>
    <property type="evidence" value="ECO:0007669"/>
    <property type="project" value="UniProtKB-KW"/>
</dbReference>
<dbReference type="InterPro" id="IPR013083">
    <property type="entry name" value="Znf_RING/FYVE/PHD"/>
</dbReference>
<dbReference type="SUPFAM" id="SSF57850">
    <property type="entry name" value="RING/U-box"/>
    <property type="match status" value="1"/>
</dbReference>
<keyword evidence="2" id="KW-0479">Metal-binding</keyword>
<dbReference type="SMART" id="SM00184">
    <property type="entry name" value="RING"/>
    <property type="match status" value="1"/>
</dbReference>
<feature type="domain" description="B30.2/SPRY" evidence="11">
    <location>
        <begin position="590"/>
        <end position="789"/>
    </location>
</feature>
<keyword evidence="3 6" id="KW-0863">Zinc-finger</keyword>
<dbReference type="PROSITE" id="PS50188">
    <property type="entry name" value="B302_SPRY"/>
    <property type="match status" value="1"/>
</dbReference>
<keyword evidence="4" id="KW-0862">Zinc</keyword>
<evidence type="ECO:0000256" key="1">
    <source>
        <dbReference type="ARBA" id="ARBA00022588"/>
    </source>
</evidence>
<dbReference type="CDD" id="cd19802">
    <property type="entry name" value="Bbox1_TRIM8-like"/>
    <property type="match status" value="1"/>
</dbReference>
<evidence type="ECO:0000259" key="10">
    <source>
        <dbReference type="PROSITE" id="PS50119"/>
    </source>
</evidence>
<feature type="compositionally biased region" description="Basic and acidic residues" evidence="8">
    <location>
        <begin position="202"/>
        <end position="211"/>
    </location>
</feature>
<evidence type="ECO:0000256" key="5">
    <source>
        <dbReference type="ARBA" id="ARBA00022859"/>
    </source>
</evidence>
<dbReference type="InterPro" id="IPR003879">
    <property type="entry name" value="Butyrophylin_SPRY"/>
</dbReference>
<dbReference type="SMART" id="SM00449">
    <property type="entry name" value="SPRY"/>
    <property type="match status" value="1"/>
</dbReference>
<dbReference type="Gene3D" id="3.30.40.10">
    <property type="entry name" value="Zinc/RING finger domain, C3HC4 (zinc finger)"/>
    <property type="match status" value="1"/>
</dbReference>
<keyword evidence="7" id="KW-0175">Coiled coil</keyword>
<comment type="caution">
    <text evidence="12">The sequence shown here is derived from an EMBL/GenBank/DDBJ whole genome shotgun (WGS) entry which is preliminary data.</text>
</comment>
<dbReference type="Gene3D" id="3.30.160.60">
    <property type="entry name" value="Classic Zinc Finger"/>
    <property type="match status" value="1"/>
</dbReference>
<dbReference type="Pfam" id="PF00643">
    <property type="entry name" value="zf-B_box"/>
    <property type="match status" value="1"/>
</dbReference>
<dbReference type="InterPro" id="IPR051051">
    <property type="entry name" value="E3_ubiq-ligase_TRIM/RNF"/>
</dbReference>
<dbReference type="SUPFAM" id="SSF49899">
    <property type="entry name" value="Concanavalin A-like lectins/glucanases"/>
    <property type="match status" value="1"/>
</dbReference>
<sequence length="790" mass="87338">MGASLDTPVREPPVCPLCHFVCRDPKALTCKHCFCYRCISELWSASPSGPYYCPECKEEYKTLPRGFDNHTYVRPRRDETPRNTHTAAATGWAGDDIEVVEVNTEGWTKGKTPSISSPSKRLLGKRPASSQVPGDHHPDIKRPATATGGPSRDNAGSGERPGTSSYSFSANPNRSSDVGSSSEEEASAELGTKASNSSISDRGLDLTRENTIELNTSPAARELYTGEPFNKARKSPKPTENINNTSTTVTATDLDPPSQPARESNAPTRRSGETTPTVTPTKEKTVGASEQDPGLSPRTPPVPAQAEGNRSPGCTNRSPSLGGRTNSQTSRQTHLPCHYCPSHAPLPAVKTCLVCGASLCADHLRHHLESPVFRSHTLVLPVEDISPWRCPEHQEMNRIYCRQCSMCVCTVCTVIGAHQKHAFVSIREAEEELRRNLKEEMRNMQESEQSLLRRVTEMTEKKELFQVLLGEARAGVQQKYRVMRDALEKEEATALQCVTQEESRAVGGLMEQLTQLQDNLTLLQQGLYAMEGLADARGATRVQEQAFIMEYNKISKSVSESCSVDELDDPEEVDVARLQFLQKWTDGRLNSVVISLPQRDPFRLLYGTSPCLDPDTAHPRLLLSEGNRMVSYTEVQQAYPEQGARFSSFPQVLARKPLQQGRAYWEVEVLADEGRWKVGLCEGQIGRKGQKDACRIGFNPYSWCLLSDKGNIEALHDKVAVPVEVEGLERVGVLVDIEEGRLSFYKVAQGGALSLLHCFNQRFNQPLFPALAVSKTQLTITDLFQTHSAE</sequence>
<evidence type="ECO:0000256" key="2">
    <source>
        <dbReference type="ARBA" id="ARBA00022723"/>
    </source>
</evidence>
<dbReference type="InterPro" id="IPR003877">
    <property type="entry name" value="SPRY_dom"/>
</dbReference>
<reference evidence="12 13" key="1">
    <citation type="submission" date="2024-06" db="EMBL/GenBank/DDBJ databases">
        <authorList>
            <person name="Pan Q."/>
            <person name="Wen M."/>
            <person name="Jouanno E."/>
            <person name="Zahm M."/>
            <person name="Klopp C."/>
            <person name="Cabau C."/>
            <person name="Louis A."/>
            <person name="Berthelot C."/>
            <person name="Parey E."/>
            <person name="Roest Crollius H."/>
            <person name="Montfort J."/>
            <person name="Robinson-Rechavi M."/>
            <person name="Bouchez O."/>
            <person name="Lampietro C."/>
            <person name="Lopez Roques C."/>
            <person name="Donnadieu C."/>
            <person name="Postlethwait J."/>
            <person name="Bobe J."/>
            <person name="Verreycken H."/>
            <person name="Guiguen Y."/>
        </authorList>
    </citation>
    <scope>NUCLEOTIDE SEQUENCE [LARGE SCALE GENOMIC DNA]</scope>
    <source>
        <strain evidence="12">Up_M1</strain>
        <tissue evidence="12">Testis</tissue>
    </source>
</reference>
<dbReference type="PANTHER" id="PTHR25465:SF35">
    <property type="entry name" value="E3 UBIQUITIN_ISG15 LIGASE TRIM25-RELATED"/>
    <property type="match status" value="1"/>
</dbReference>
<dbReference type="InterPro" id="IPR013320">
    <property type="entry name" value="ConA-like_dom_sf"/>
</dbReference>
<dbReference type="GO" id="GO:0045087">
    <property type="term" value="P:innate immune response"/>
    <property type="evidence" value="ECO:0007669"/>
    <property type="project" value="UniProtKB-KW"/>
</dbReference>
<dbReference type="SMART" id="SM00589">
    <property type="entry name" value="PRY"/>
    <property type="match status" value="1"/>
</dbReference>
<dbReference type="PROSITE" id="PS50119">
    <property type="entry name" value="ZF_BBOX"/>
    <property type="match status" value="1"/>
</dbReference>
<evidence type="ECO:0000259" key="9">
    <source>
        <dbReference type="PROSITE" id="PS50089"/>
    </source>
</evidence>
<accession>A0ABD0WFN6</accession>
<keyword evidence="13" id="KW-1185">Reference proteome</keyword>
<evidence type="ECO:0000259" key="11">
    <source>
        <dbReference type="PROSITE" id="PS50188"/>
    </source>
</evidence>
<evidence type="ECO:0000256" key="3">
    <source>
        <dbReference type="ARBA" id="ARBA00022771"/>
    </source>
</evidence>
<dbReference type="PRINTS" id="PR01407">
    <property type="entry name" value="BUTYPHLNCDUF"/>
</dbReference>
<name>A0ABD0WFN6_UMBPY</name>
<protein>
    <submittedName>
        <fullName evidence="12">Uncharacterized protein</fullName>
    </submittedName>
</protein>
<feature type="compositionally biased region" description="Polar residues" evidence="8">
    <location>
        <begin position="238"/>
        <end position="251"/>
    </location>
</feature>
<feature type="domain" description="RING-type" evidence="9">
    <location>
        <begin position="15"/>
        <end position="57"/>
    </location>
</feature>
<evidence type="ECO:0000313" key="13">
    <source>
        <dbReference type="Proteomes" id="UP001557470"/>
    </source>
</evidence>
<evidence type="ECO:0000256" key="6">
    <source>
        <dbReference type="PROSITE-ProRule" id="PRU00024"/>
    </source>
</evidence>
<gene>
    <name evidence="12" type="ORF">UPYG_G00270470</name>
</gene>
<feature type="coiled-coil region" evidence="7">
    <location>
        <begin position="427"/>
        <end position="461"/>
    </location>
</feature>